<reference evidence="1 2" key="1">
    <citation type="submission" date="2018-12" db="EMBL/GenBank/DDBJ databases">
        <title>Marinifilum JC070 sp. nov., a marine bacterium isolated from Yongle Blue Hole in the South China Sea.</title>
        <authorList>
            <person name="Fu T."/>
        </authorList>
    </citation>
    <scope>NUCLEOTIDE SEQUENCE [LARGE SCALE GENOMIC DNA]</scope>
    <source>
        <strain evidence="1 2">JC070</strain>
    </source>
</reference>
<gene>
    <name evidence="1" type="ORF">ELS83_06665</name>
</gene>
<name>A0ABX1WU91_9BACT</name>
<evidence type="ECO:0008006" key="3">
    <source>
        <dbReference type="Google" id="ProtNLM"/>
    </source>
</evidence>
<dbReference type="RefSeq" id="WP_171594773.1">
    <property type="nucleotide sequence ID" value="NZ_RZNH01000008.1"/>
</dbReference>
<keyword evidence="2" id="KW-1185">Reference proteome</keyword>
<protein>
    <recommendedName>
        <fullName evidence="3">Spi protease inhibitor domain-containing protein</fullName>
    </recommendedName>
</protein>
<accession>A0ABX1WU91</accession>
<dbReference type="PROSITE" id="PS51257">
    <property type="entry name" value="PROKAR_LIPOPROTEIN"/>
    <property type="match status" value="1"/>
</dbReference>
<organism evidence="1 2">
    <name type="scientific">Marinifilum caeruleilacunae</name>
    <dbReference type="NCBI Taxonomy" id="2499076"/>
    <lineage>
        <taxon>Bacteria</taxon>
        <taxon>Pseudomonadati</taxon>
        <taxon>Bacteroidota</taxon>
        <taxon>Bacteroidia</taxon>
        <taxon>Marinilabiliales</taxon>
        <taxon>Marinifilaceae</taxon>
    </lineage>
</organism>
<evidence type="ECO:0000313" key="1">
    <source>
        <dbReference type="EMBL" id="NOU59494.1"/>
    </source>
</evidence>
<dbReference type="EMBL" id="RZNH01000008">
    <property type="protein sequence ID" value="NOU59494.1"/>
    <property type="molecule type" value="Genomic_DNA"/>
</dbReference>
<dbReference type="Proteomes" id="UP000732105">
    <property type="component" value="Unassembled WGS sequence"/>
</dbReference>
<comment type="caution">
    <text evidence="1">The sequence shown here is derived from an EMBL/GenBank/DDBJ whole genome shotgun (WGS) entry which is preliminary data.</text>
</comment>
<sequence length="471" mass="53787">MKNQVISYLFLKRIFTSLFLLFAVLSCQKGELELNPKQDSSNDNINEMSSDPIPYATITELTNFREDLDIVDYNLTRKLAILELSLDEFNSEMNWEDCTLSEFPVILYGFDSKPKFYEFMVLDLDGNAIGAVRTDARRKTGGVLHQVRENIPEYQKLRTKSGIGTKLIADYAGNLYGGFVGKSDESPTRITNLKSGKLQPEMVELSDEQILADLSVNLRARAQEALSAINSITDPTILERVAEVHPANVENQILELEMSMQAEHQQRDVYWAAVEANSQLLLATPDSEVPQVLGEIFAAETEEDPMVFLPEYKETQEVSLITDSKCPGPYAMAWIYYTKLEEDKENNKDGNYDYFLDFASPFGDSHIMFPWEMFTSMGEVSNWDIVVMPWFSFGRKSAYYHVQVEHSPIIILSDLGINWKVGYGVSRSTKNGWTDFYFATKDSKGYNVNDKAFWFFLFLEVHYSANIENNQ</sequence>
<proteinExistence type="predicted"/>
<evidence type="ECO:0000313" key="2">
    <source>
        <dbReference type="Proteomes" id="UP000732105"/>
    </source>
</evidence>